<dbReference type="Pfam" id="PF13487">
    <property type="entry name" value="HD_5"/>
    <property type="match status" value="1"/>
</dbReference>
<organism evidence="2 3">
    <name type="scientific">Vallitalea guaymasensis</name>
    <dbReference type="NCBI Taxonomy" id="1185412"/>
    <lineage>
        <taxon>Bacteria</taxon>
        <taxon>Bacillati</taxon>
        <taxon>Bacillota</taxon>
        <taxon>Clostridia</taxon>
        <taxon>Lachnospirales</taxon>
        <taxon>Vallitaleaceae</taxon>
        <taxon>Vallitalea</taxon>
    </lineage>
</organism>
<proteinExistence type="predicted"/>
<keyword evidence="3" id="KW-1185">Reference proteome</keyword>
<dbReference type="EMBL" id="CP058561">
    <property type="protein sequence ID" value="QUH31974.1"/>
    <property type="molecule type" value="Genomic_DNA"/>
</dbReference>
<dbReference type="PROSITE" id="PS51832">
    <property type="entry name" value="HD_GYP"/>
    <property type="match status" value="1"/>
</dbReference>
<dbReference type="InterPro" id="IPR003607">
    <property type="entry name" value="HD/PDEase_dom"/>
</dbReference>
<dbReference type="AlphaFoldDB" id="A0A8J8SER1"/>
<evidence type="ECO:0000313" key="3">
    <source>
        <dbReference type="Proteomes" id="UP000677305"/>
    </source>
</evidence>
<dbReference type="SUPFAM" id="SSF109604">
    <property type="entry name" value="HD-domain/PDEase-like"/>
    <property type="match status" value="1"/>
</dbReference>
<reference evidence="2 3" key="1">
    <citation type="submission" date="2020-07" db="EMBL/GenBank/DDBJ databases">
        <title>Vallitalea guaymasensis genome.</title>
        <authorList>
            <person name="Postec A."/>
        </authorList>
    </citation>
    <scope>NUCLEOTIDE SEQUENCE [LARGE SCALE GENOMIC DNA]</scope>
    <source>
        <strain evidence="2 3">Ra1766G1</strain>
    </source>
</reference>
<accession>A0A8J8SER1</accession>
<dbReference type="PANTHER" id="PTHR43155">
    <property type="entry name" value="CYCLIC DI-GMP PHOSPHODIESTERASE PA4108-RELATED"/>
    <property type="match status" value="1"/>
</dbReference>
<dbReference type="Proteomes" id="UP000677305">
    <property type="component" value="Chromosome"/>
</dbReference>
<dbReference type="RefSeq" id="WP_212693731.1">
    <property type="nucleotide sequence ID" value="NZ_CAJXUH010000002.1"/>
</dbReference>
<dbReference type="Gene3D" id="1.10.3210.10">
    <property type="entry name" value="Hypothetical protein af1432"/>
    <property type="match status" value="1"/>
</dbReference>
<dbReference type="KEGG" id="vgu:HYG85_09295"/>
<evidence type="ECO:0000313" key="2">
    <source>
        <dbReference type="EMBL" id="QUH31974.1"/>
    </source>
</evidence>
<dbReference type="CDD" id="cd00077">
    <property type="entry name" value="HDc"/>
    <property type="match status" value="1"/>
</dbReference>
<evidence type="ECO:0000259" key="1">
    <source>
        <dbReference type="PROSITE" id="PS51832"/>
    </source>
</evidence>
<sequence length="204" mass="23684">MYTFIEGGININYKKQEIQNTINLINQHGKRVGILAFNLSKQLELPDKYWFLNYIAGRWHDFGKLAIPIYILNKPAKLNSVECEIMKKHPIYSYALVDMCGFGMYTKKAILYHHEDYCGSGYPFGLSKKDIPLPSRILRICDVYDALTEDRVYRPRFSCQSALSLMDKDCDNGKLDYHIYSVFKSMMISKPFNTVSQIYKAGSW</sequence>
<name>A0A8J8SER1_9FIRM</name>
<dbReference type="InterPro" id="IPR037522">
    <property type="entry name" value="HD_GYP_dom"/>
</dbReference>
<gene>
    <name evidence="2" type="ORF">HYG85_09295</name>
</gene>
<dbReference type="PANTHER" id="PTHR43155:SF2">
    <property type="entry name" value="CYCLIC DI-GMP PHOSPHODIESTERASE PA4108"/>
    <property type="match status" value="1"/>
</dbReference>
<feature type="domain" description="HD-GYP" evidence="1">
    <location>
        <begin position="1"/>
        <end position="198"/>
    </location>
</feature>
<protein>
    <submittedName>
        <fullName evidence="2">HD domain-containing protein</fullName>
    </submittedName>
</protein>